<dbReference type="InterPro" id="IPR002403">
    <property type="entry name" value="Cyt_P450_E_grp-IV"/>
</dbReference>
<accession>A0A919RKE6</accession>
<dbReference type="PROSITE" id="PS00086">
    <property type="entry name" value="CYTOCHROME_P450"/>
    <property type="match status" value="1"/>
</dbReference>
<dbReference type="GO" id="GO:0004497">
    <property type="term" value="F:monooxygenase activity"/>
    <property type="evidence" value="ECO:0007669"/>
    <property type="project" value="UniProtKB-KW"/>
</dbReference>
<evidence type="ECO:0000256" key="4">
    <source>
        <dbReference type="ARBA" id="ARBA00023002"/>
    </source>
</evidence>
<dbReference type="InterPro" id="IPR050196">
    <property type="entry name" value="Cytochrome_P450_Monoox"/>
</dbReference>
<keyword evidence="4 8" id="KW-0560">Oxidoreductase</keyword>
<dbReference type="GO" id="GO:0016705">
    <property type="term" value="F:oxidoreductase activity, acting on paired donors, with incorporation or reduction of molecular oxygen"/>
    <property type="evidence" value="ECO:0007669"/>
    <property type="project" value="InterPro"/>
</dbReference>
<proteinExistence type="inferred from homology"/>
<keyword evidence="3 7" id="KW-0479">Metal-binding</keyword>
<dbReference type="EMBL" id="BOOW01000027">
    <property type="protein sequence ID" value="GII93989.1"/>
    <property type="molecule type" value="Genomic_DNA"/>
</dbReference>
<dbReference type="PRINTS" id="PR00465">
    <property type="entry name" value="EP450IV"/>
</dbReference>
<keyword evidence="10" id="KW-1185">Reference proteome</keyword>
<dbReference type="SUPFAM" id="SSF48264">
    <property type="entry name" value="Cytochrome P450"/>
    <property type="match status" value="1"/>
</dbReference>
<dbReference type="Gene3D" id="1.10.630.10">
    <property type="entry name" value="Cytochrome P450"/>
    <property type="match status" value="1"/>
</dbReference>
<comment type="similarity">
    <text evidence="1 8">Belongs to the cytochrome P450 family.</text>
</comment>
<evidence type="ECO:0000256" key="3">
    <source>
        <dbReference type="ARBA" id="ARBA00022723"/>
    </source>
</evidence>
<gene>
    <name evidence="9" type="ORF">Ssi02_42200</name>
</gene>
<dbReference type="PANTHER" id="PTHR24291">
    <property type="entry name" value="CYTOCHROME P450 FAMILY 4"/>
    <property type="match status" value="1"/>
</dbReference>
<dbReference type="InterPro" id="IPR036396">
    <property type="entry name" value="Cyt_P450_sf"/>
</dbReference>
<dbReference type="InterPro" id="IPR001128">
    <property type="entry name" value="Cyt_P450"/>
</dbReference>
<evidence type="ECO:0000256" key="6">
    <source>
        <dbReference type="ARBA" id="ARBA00023033"/>
    </source>
</evidence>
<name>A0A919RKE6_9ACTN</name>
<evidence type="ECO:0000313" key="9">
    <source>
        <dbReference type="EMBL" id="GII93989.1"/>
    </source>
</evidence>
<evidence type="ECO:0000256" key="2">
    <source>
        <dbReference type="ARBA" id="ARBA00022617"/>
    </source>
</evidence>
<sequence length="449" mass="49120">MRVPDTIPQAPGGVPLLGHTLPVLRDPFAFLTSLPAGADLVRVRIGPVQAILVCDPELTWQVLHDDRTFDKGGPIADRAREVLGNGVATCPHSEHRRQRRLIQPAFGQARLPGYARIMAEQINAMTGSWHDGRVLDVMAEMSALTARTVTAALLSSALPPQVIRDSADDVGTLFQGIYHRMLAPALLNRLPTRGNRRYMRASDRLRATFGAVIADRRGDSADRGDLLSALLIASREEDSARGRGLSDTELVDQALTFLLAGVESTAALLSWTLHVLALHPDVEAGLHSEVDAVLDGAPAEFEHLPRLALTHRVIRETLRLYPPGWLLTRKATADVRLGGHLVRAGTNVFYSPFLVQRSGGLYPDPERFDPGRWDDTQRDPPPRNAFIAFSGGARQCIGDRFSGVEAALALATVTARWRLEHLPGQRVTLAKTTTLRPHGLFMRTTARTP</sequence>
<organism evidence="9 10">
    <name type="scientific">Sinosporangium siamense</name>
    <dbReference type="NCBI Taxonomy" id="1367973"/>
    <lineage>
        <taxon>Bacteria</taxon>
        <taxon>Bacillati</taxon>
        <taxon>Actinomycetota</taxon>
        <taxon>Actinomycetes</taxon>
        <taxon>Streptosporangiales</taxon>
        <taxon>Streptosporangiaceae</taxon>
        <taxon>Sinosporangium</taxon>
    </lineage>
</organism>
<feature type="binding site" description="axial binding residue" evidence="7">
    <location>
        <position position="396"/>
    </location>
    <ligand>
        <name>heme</name>
        <dbReference type="ChEBI" id="CHEBI:30413"/>
    </ligand>
    <ligandPart>
        <name>Fe</name>
        <dbReference type="ChEBI" id="CHEBI:18248"/>
    </ligandPart>
</feature>
<keyword evidence="5 7" id="KW-0408">Iron</keyword>
<dbReference type="PANTHER" id="PTHR24291:SF50">
    <property type="entry name" value="BIFUNCTIONAL ALBAFLAVENONE MONOOXYGENASE_TERPENE SYNTHASE"/>
    <property type="match status" value="1"/>
</dbReference>
<evidence type="ECO:0000256" key="8">
    <source>
        <dbReference type="RuleBase" id="RU000461"/>
    </source>
</evidence>
<evidence type="ECO:0000256" key="5">
    <source>
        <dbReference type="ARBA" id="ARBA00023004"/>
    </source>
</evidence>
<dbReference type="GO" id="GO:0005506">
    <property type="term" value="F:iron ion binding"/>
    <property type="evidence" value="ECO:0007669"/>
    <property type="project" value="InterPro"/>
</dbReference>
<keyword evidence="6 8" id="KW-0503">Monooxygenase</keyword>
<dbReference type="Proteomes" id="UP000606172">
    <property type="component" value="Unassembled WGS sequence"/>
</dbReference>
<dbReference type="PRINTS" id="PR00385">
    <property type="entry name" value="P450"/>
</dbReference>
<comment type="cofactor">
    <cofactor evidence="7">
        <name>heme</name>
        <dbReference type="ChEBI" id="CHEBI:30413"/>
    </cofactor>
</comment>
<dbReference type="AlphaFoldDB" id="A0A919RKE6"/>
<dbReference type="InterPro" id="IPR017972">
    <property type="entry name" value="Cyt_P450_CS"/>
</dbReference>
<reference evidence="9" key="1">
    <citation type="submission" date="2021-01" db="EMBL/GenBank/DDBJ databases">
        <title>Whole genome shotgun sequence of Sinosporangium siamense NBRC 109515.</title>
        <authorList>
            <person name="Komaki H."/>
            <person name="Tamura T."/>
        </authorList>
    </citation>
    <scope>NUCLEOTIDE SEQUENCE</scope>
    <source>
        <strain evidence="9">NBRC 109515</strain>
    </source>
</reference>
<evidence type="ECO:0000313" key="10">
    <source>
        <dbReference type="Proteomes" id="UP000606172"/>
    </source>
</evidence>
<dbReference type="RefSeq" id="WP_204027788.1">
    <property type="nucleotide sequence ID" value="NZ_BOOW01000027.1"/>
</dbReference>
<evidence type="ECO:0000256" key="7">
    <source>
        <dbReference type="PIRSR" id="PIRSR602403-1"/>
    </source>
</evidence>
<comment type="caution">
    <text evidence="9">The sequence shown here is derived from an EMBL/GenBank/DDBJ whole genome shotgun (WGS) entry which is preliminary data.</text>
</comment>
<protein>
    <submittedName>
        <fullName evidence="9">Cytochrome P450</fullName>
    </submittedName>
</protein>
<dbReference type="GO" id="GO:0020037">
    <property type="term" value="F:heme binding"/>
    <property type="evidence" value="ECO:0007669"/>
    <property type="project" value="InterPro"/>
</dbReference>
<dbReference type="Pfam" id="PF00067">
    <property type="entry name" value="p450"/>
    <property type="match status" value="1"/>
</dbReference>
<evidence type="ECO:0000256" key="1">
    <source>
        <dbReference type="ARBA" id="ARBA00010617"/>
    </source>
</evidence>
<keyword evidence="2 7" id="KW-0349">Heme</keyword>
<dbReference type="CDD" id="cd11049">
    <property type="entry name" value="CYP170A1-like"/>
    <property type="match status" value="1"/>
</dbReference>